<sequence length="387" mass="42654">MKTNFKFWLLLAFIAIGLQGCQEEDPIIPEEVVVLPPEVVTTVDGFYLLNEGNMNMNKASLDYYDYATGTYRRNVYGQANPDATLGLGDVGNDIGVYGSKVYAVINNSNKIEVMDATTSKRLKVIEVKNCRYITFANGKAFASAYDGEVELGENSPNGFVAEIDTTALQITRTVKVGRQPEEMAVVGDKLYVANSGGYSPPNYEKTISVIDLKTFTKTKDIEVAINLHRLEADADGDLYVSSRGDYYDIPSKLYVIDTKTDQIKKSFDIACSNLTIVGDKAYIIGSEFSYTTFDYKINYSVIDVKSETLLSGSFLPKAVTDEIKTPYGLAVDPISLNIFVTDAGDYVSPGKLYCIDQNGQTKFTVTTGDIPAHFAFKLKKTIKTKNP</sequence>
<dbReference type="Gene3D" id="2.130.10.10">
    <property type="entry name" value="YVTN repeat-like/Quinoprotein amine dehydrogenase"/>
    <property type="match status" value="1"/>
</dbReference>
<dbReference type="InterPro" id="IPR011045">
    <property type="entry name" value="N2O_reductase_N"/>
</dbReference>
<protein>
    <submittedName>
        <fullName evidence="1">YncE family protein</fullName>
    </submittedName>
</protein>
<dbReference type="Pfam" id="PF16819">
    <property type="entry name" value="DUF5074"/>
    <property type="match status" value="1"/>
</dbReference>
<dbReference type="InterPro" id="IPR015943">
    <property type="entry name" value="WD40/YVTN_repeat-like_dom_sf"/>
</dbReference>
<dbReference type="InterPro" id="IPR051200">
    <property type="entry name" value="Host-pathogen_enzymatic-act"/>
</dbReference>
<dbReference type="InterPro" id="IPR031815">
    <property type="entry name" value="DUF5074"/>
</dbReference>
<reference evidence="2" key="1">
    <citation type="journal article" date="2019" name="Int. J. Syst. Evol. Microbiol.">
        <title>The Global Catalogue of Microorganisms (GCM) 10K type strain sequencing project: providing services to taxonomists for standard genome sequencing and annotation.</title>
        <authorList>
            <consortium name="The Broad Institute Genomics Platform"/>
            <consortium name="The Broad Institute Genome Sequencing Center for Infectious Disease"/>
            <person name="Wu L."/>
            <person name="Ma J."/>
        </authorList>
    </citation>
    <scope>NUCLEOTIDE SEQUENCE [LARGE SCALE GENOMIC DNA]</scope>
    <source>
        <strain evidence="2">WYCCWR 13023</strain>
    </source>
</reference>
<organism evidence="1 2">
    <name type="scientific">Flavobacterium branchiicola</name>
    <dbReference type="NCBI Taxonomy" id="1114875"/>
    <lineage>
        <taxon>Bacteria</taxon>
        <taxon>Pseudomonadati</taxon>
        <taxon>Bacteroidota</taxon>
        <taxon>Flavobacteriia</taxon>
        <taxon>Flavobacteriales</taxon>
        <taxon>Flavobacteriaceae</taxon>
        <taxon>Flavobacterium</taxon>
    </lineage>
</organism>
<proteinExistence type="predicted"/>
<dbReference type="RefSeq" id="WP_213257674.1">
    <property type="nucleotide sequence ID" value="NZ_JAGYWA010000003.1"/>
</dbReference>
<evidence type="ECO:0000313" key="2">
    <source>
        <dbReference type="Proteomes" id="UP001595935"/>
    </source>
</evidence>
<keyword evidence="2" id="KW-1185">Reference proteome</keyword>
<accession>A0ABV9PD82</accession>
<dbReference type="PANTHER" id="PTHR47197:SF3">
    <property type="entry name" value="DIHYDRO-HEME D1 DEHYDROGENASE"/>
    <property type="match status" value="1"/>
</dbReference>
<dbReference type="SUPFAM" id="SSF50974">
    <property type="entry name" value="Nitrous oxide reductase, N-terminal domain"/>
    <property type="match status" value="1"/>
</dbReference>
<dbReference type="Proteomes" id="UP001595935">
    <property type="component" value="Unassembled WGS sequence"/>
</dbReference>
<dbReference type="PANTHER" id="PTHR47197">
    <property type="entry name" value="PROTEIN NIRF"/>
    <property type="match status" value="1"/>
</dbReference>
<comment type="caution">
    <text evidence="1">The sequence shown here is derived from an EMBL/GenBank/DDBJ whole genome shotgun (WGS) entry which is preliminary data.</text>
</comment>
<evidence type="ECO:0000313" key="1">
    <source>
        <dbReference type="EMBL" id="MFC4747232.1"/>
    </source>
</evidence>
<name>A0ABV9PD82_9FLAO</name>
<dbReference type="EMBL" id="JBHSGV010000003">
    <property type="protein sequence ID" value="MFC4747232.1"/>
    <property type="molecule type" value="Genomic_DNA"/>
</dbReference>
<gene>
    <name evidence="1" type="ORF">ACFO5S_07235</name>
</gene>
<dbReference type="PROSITE" id="PS51257">
    <property type="entry name" value="PROKAR_LIPOPROTEIN"/>
    <property type="match status" value="1"/>
</dbReference>